<name>A0ABR5T9A1_9BURK</name>
<dbReference type="EMBL" id="LNJQ01000001">
    <property type="protein sequence ID" value="KWZ41587.1"/>
    <property type="molecule type" value="Genomic_DNA"/>
</dbReference>
<evidence type="ECO:0000313" key="3">
    <source>
        <dbReference type="EMBL" id="KWZ41587.1"/>
    </source>
</evidence>
<dbReference type="Pfam" id="PF21217">
    <property type="entry name" value="PaaA2"/>
    <property type="match status" value="1"/>
</dbReference>
<dbReference type="Gene3D" id="6.20.450.20">
    <property type="match status" value="1"/>
</dbReference>
<organism evidence="3 4">
    <name type="scientific">Burkholderia savannae</name>
    <dbReference type="NCBI Taxonomy" id="1637837"/>
    <lineage>
        <taxon>Bacteria</taxon>
        <taxon>Pseudomonadati</taxon>
        <taxon>Pseudomonadota</taxon>
        <taxon>Betaproteobacteria</taxon>
        <taxon>Burkholderiales</taxon>
        <taxon>Burkholderiaceae</taxon>
        <taxon>Burkholderia</taxon>
        <taxon>pseudomallei group</taxon>
    </lineage>
</organism>
<accession>A0ABR5T9A1</accession>
<gene>
    <name evidence="3" type="ORF">WS72_00925</name>
</gene>
<proteinExistence type="predicted"/>
<dbReference type="InterPro" id="IPR048851">
    <property type="entry name" value="PaaA2_dom"/>
</dbReference>
<evidence type="ECO:0000313" key="4">
    <source>
        <dbReference type="Proteomes" id="UP000070255"/>
    </source>
</evidence>
<feature type="domain" description="Stability determinant" evidence="2">
    <location>
        <begin position="104"/>
        <end position="133"/>
    </location>
</feature>
<sequence>MAHALDTIDRHTLEQLVQANSVRGANVIAQAGGWGVVIQYEMTERALAVRRGHLRLWSKLDTLVAFLFRLGIARFQVDATSYDVAAMPVRARVDAAKRMRNAHEAAAAYDCWFREQVQTSLDDPRPNIPREQVRQEMAAKKAAPHKRLARAGDKA</sequence>
<dbReference type="Proteomes" id="UP000070255">
    <property type="component" value="Unassembled WGS sequence"/>
</dbReference>
<protein>
    <recommendedName>
        <fullName evidence="2">Stability determinant domain-containing protein</fullName>
    </recommendedName>
</protein>
<feature type="region of interest" description="Disordered" evidence="1">
    <location>
        <begin position="136"/>
        <end position="155"/>
    </location>
</feature>
<evidence type="ECO:0000256" key="1">
    <source>
        <dbReference type="SAM" id="MobiDB-lite"/>
    </source>
</evidence>
<keyword evidence="4" id="KW-1185">Reference proteome</keyword>
<dbReference type="RefSeq" id="WP_060821446.1">
    <property type="nucleotide sequence ID" value="NZ_LNJQ01000001.1"/>
</dbReference>
<reference evidence="3 4" key="1">
    <citation type="submission" date="2015-11" db="EMBL/GenBank/DDBJ databases">
        <authorList>
            <person name="Sahl J."/>
            <person name="Wagner D."/>
            <person name="Keim P."/>
        </authorList>
    </citation>
    <scope>NUCLEOTIDE SEQUENCE [LARGE SCALE GENOMIC DNA]</scope>
    <source>
        <strain evidence="3 4">BDU18</strain>
    </source>
</reference>
<comment type="caution">
    <text evidence="3">The sequence shown here is derived from an EMBL/GenBank/DDBJ whole genome shotgun (WGS) entry which is preliminary data.</text>
</comment>
<evidence type="ECO:0000259" key="2">
    <source>
        <dbReference type="Pfam" id="PF21217"/>
    </source>
</evidence>